<feature type="compositionally biased region" description="Basic and acidic residues" evidence="1">
    <location>
        <begin position="1005"/>
        <end position="1028"/>
    </location>
</feature>
<sequence>MVTRVEVSSIASLTGVPGLGEVTKEETLKRTYFCQAGDASGAPSVRLLEGKSPLRSPTRLLPLPRLAPKPFFKEKAPDMKSPVVSVQPSPTRPSPSCGPSQDVVAKGLGERTPSLVGQEAGSGEGLRRSSSLFNKATFLRPSSSTMVVFETTKAGPALEKGVSDGAQEANTNVSQEPPLVSWPEVATKPTPCARKLGGTLPQPASLSQDTKPAAAQKEAGPNEPLSKASSVEDTGDPALEPRPRPKRRPLSAIFIESIQPQKPGQGGAAAMGKAPPTPPEKTWVRRPRPLSMDLTARFESREALLKKVADETATGPATQHRGPERSNPEPKAGGESLVKAEAPPLSPDSDFLEVARKIQERREKVLSKQVEQGSLRSAGSPAKVSSTEDQNVGEEKAKPGGEPEKAPKSPSPRLGKGQETMEVKSRVSDGDIRTRAEWTSKGSVKKRLSLFGEESALALAVGCEPPLATSESPSAVPEPEKAGVSVQERIKGWAVENTEAKPEVRRRAFQARPLSADLTKLFSSSASSTEVKYEKYSELSDELAKEPSKKQKEGRGSDEASAPRSCWKPGTLREKSRQTERKDTLSSADSTPEDDAGFQTVRATVFEHHVERHTVADQSGRCRSATCPSDMTHVSEPRPRPERGWWLGKDPPEKTIFRKETSRGSENLDTEKLGLTPFLNVDPKQYHTPLLEKRPLGEKRSNNPFLKCSENPPGPQRVEPKYDIMHAVGERVHSQAVPTAPEEKAVTLRSGRSRLSLKGSQLSLEVTSADLECRPDDPPRAKDEPSDCRARPRADGLVQKGPLVVTAGEGAPRPAQAPEPEARMRRVSPTDQRFERWRRRTLPHDVKFDEFRFLSPEHSSKVEQRCTDFLSPTTGALRTPPLSHRRVEDHEGSPGVSQDPALPAAKQGSPVEPKATFFAVTYQIPDTQKAKSVVRSGSQSLTEHSRKITPPPSPHLLTSTLVSVNPEELPETTGTKNWPRGRERDHTSFPKTLKPTDVPSSPGDRTLDLSTERIIDADTVRIHQRPEDAPGFQNDWKDSGNKTSPSSAPQTTPAFKSRPKASDLVVRRTTEVVSEMVPGKIKDGYRSSVLDIDALMAEYRKQEAQEQMEGPPVETSSLSQERPGQQGGMECRRRSLKEGPEAEGIRKQASFAETNHGSSPSSGKQPAETPETATNTKLSSPLWALPHSAPSEKYPGGPSSGSGGPRKKISGIDEDETKAVASKHHSAKCQNYPAKSRSTSYEDPDSGASVSPKSSPADQKKGTPRKSIVRGEEGRVAPWGDHPPDCGRSPLDVKRAYSEKGPPAKVREGLFIMQEARERRREQRKGRLSLPGESLEAKETKMGHCRRDSGTRDRQKVPLRDLGREDALRDKERPLRQVSPAALGPRRSHSFCKDKRTGAFVVSDTGVAGVELAGGVGHWTALGMWL</sequence>
<accession>L5L6E4</accession>
<feature type="region of interest" description="Disordered" evidence="1">
    <location>
        <begin position="465"/>
        <end position="487"/>
    </location>
</feature>
<dbReference type="InParanoid" id="L5L6E4"/>
<feature type="region of interest" description="Disordered" evidence="1">
    <location>
        <begin position="520"/>
        <end position="598"/>
    </location>
</feature>
<organism evidence="2 3">
    <name type="scientific">Pteropus alecto</name>
    <name type="common">Black flying fox</name>
    <dbReference type="NCBI Taxonomy" id="9402"/>
    <lineage>
        <taxon>Eukaryota</taxon>
        <taxon>Metazoa</taxon>
        <taxon>Chordata</taxon>
        <taxon>Craniata</taxon>
        <taxon>Vertebrata</taxon>
        <taxon>Euteleostomi</taxon>
        <taxon>Mammalia</taxon>
        <taxon>Eutheria</taxon>
        <taxon>Laurasiatheria</taxon>
        <taxon>Chiroptera</taxon>
        <taxon>Yinpterochiroptera</taxon>
        <taxon>Pteropodoidea</taxon>
        <taxon>Pteropodidae</taxon>
        <taxon>Pteropodinae</taxon>
        <taxon>Pteropus</taxon>
    </lineage>
</organism>
<feature type="region of interest" description="Disordered" evidence="1">
    <location>
        <begin position="771"/>
        <end position="793"/>
    </location>
</feature>
<dbReference type="STRING" id="9402.L5L6E4"/>
<feature type="compositionally biased region" description="Polar residues" evidence="1">
    <location>
        <begin position="521"/>
        <end position="530"/>
    </location>
</feature>
<feature type="region of interest" description="Disordered" evidence="1">
    <location>
        <begin position="71"/>
        <end position="105"/>
    </location>
</feature>
<feature type="compositionally biased region" description="Basic and acidic residues" evidence="1">
    <location>
        <begin position="571"/>
        <end position="584"/>
    </location>
</feature>
<feature type="compositionally biased region" description="Basic and acidic residues" evidence="1">
    <location>
        <begin position="393"/>
        <end position="407"/>
    </location>
</feature>
<feature type="compositionally biased region" description="Polar residues" evidence="1">
    <location>
        <begin position="369"/>
        <end position="390"/>
    </location>
</feature>
<feature type="region of interest" description="Disordered" evidence="1">
    <location>
        <begin position="1101"/>
        <end position="1390"/>
    </location>
</feature>
<feature type="compositionally biased region" description="Basic and acidic residues" evidence="1">
    <location>
        <begin position="353"/>
        <end position="366"/>
    </location>
</feature>
<dbReference type="PANTHER" id="PTHR22042:SF3">
    <property type="entry name" value="RIKEN CDNA 2900026A02 GENE"/>
    <property type="match status" value="1"/>
</dbReference>
<feature type="compositionally biased region" description="Low complexity" evidence="1">
    <location>
        <begin position="955"/>
        <end position="964"/>
    </location>
</feature>
<gene>
    <name evidence="2" type="ORF">PAL_GLEAN10007877</name>
</gene>
<keyword evidence="3" id="KW-1185">Reference proteome</keyword>
<feature type="region of interest" description="Disordered" evidence="1">
    <location>
        <begin position="695"/>
        <end position="717"/>
    </location>
</feature>
<evidence type="ECO:0000313" key="2">
    <source>
        <dbReference type="EMBL" id="ELK18613.1"/>
    </source>
</evidence>
<protein>
    <submittedName>
        <fullName evidence="2">Uncharacterized protein</fullName>
    </submittedName>
</protein>
<feature type="compositionally biased region" description="Basic and acidic residues" evidence="1">
    <location>
        <begin position="1335"/>
        <end position="1375"/>
    </location>
</feature>
<feature type="compositionally biased region" description="Polar residues" evidence="1">
    <location>
        <begin position="1248"/>
        <end position="1257"/>
    </location>
</feature>
<dbReference type="Proteomes" id="UP000010552">
    <property type="component" value="Unassembled WGS sequence"/>
</dbReference>
<dbReference type="PANTHER" id="PTHR22042">
    <property type="entry name" value="TANKYRASE 1 BINDING PROTEIN"/>
    <property type="match status" value="1"/>
</dbReference>
<feature type="region of interest" description="Disordered" evidence="1">
    <location>
        <begin position="807"/>
        <end position="830"/>
    </location>
</feature>
<dbReference type="EMBL" id="KB030308">
    <property type="protein sequence ID" value="ELK18613.1"/>
    <property type="molecule type" value="Genomic_DNA"/>
</dbReference>
<feature type="compositionally biased region" description="Polar residues" evidence="1">
    <location>
        <begin position="1114"/>
        <end position="1123"/>
    </location>
</feature>
<feature type="compositionally biased region" description="Basic and acidic residues" evidence="1">
    <location>
        <begin position="633"/>
        <end position="643"/>
    </location>
</feature>
<feature type="compositionally biased region" description="Basic and acidic residues" evidence="1">
    <location>
        <begin position="296"/>
        <end position="310"/>
    </location>
</feature>
<feature type="compositionally biased region" description="Polar residues" evidence="1">
    <location>
        <begin position="1151"/>
        <end position="1164"/>
    </location>
</feature>
<reference evidence="3" key="1">
    <citation type="journal article" date="2013" name="Science">
        <title>Comparative analysis of bat genomes provides insight into the evolution of flight and immunity.</title>
        <authorList>
            <person name="Zhang G."/>
            <person name="Cowled C."/>
            <person name="Shi Z."/>
            <person name="Huang Z."/>
            <person name="Bishop-Lilly K.A."/>
            <person name="Fang X."/>
            <person name="Wynne J.W."/>
            <person name="Xiong Z."/>
            <person name="Baker M.L."/>
            <person name="Zhao W."/>
            <person name="Tachedjian M."/>
            <person name="Zhu Y."/>
            <person name="Zhou P."/>
            <person name="Jiang X."/>
            <person name="Ng J."/>
            <person name="Yang L."/>
            <person name="Wu L."/>
            <person name="Xiao J."/>
            <person name="Feng Y."/>
            <person name="Chen Y."/>
            <person name="Sun X."/>
            <person name="Zhang Y."/>
            <person name="Marsh G.A."/>
            <person name="Crameri G."/>
            <person name="Broder C.C."/>
            <person name="Frey K.G."/>
            <person name="Wang L.F."/>
            <person name="Wang J."/>
        </authorList>
    </citation>
    <scope>NUCLEOTIDE SEQUENCE [LARGE SCALE GENOMIC DNA]</scope>
</reference>
<name>L5L6E4_PTEAL</name>
<feature type="compositionally biased region" description="Basic and acidic residues" evidence="1">
    <location>
        <begin position="531"/>
        <end position="558"/>
    </location>
</feature>
<proteinExistence type="predicted"/>
<dbReference type="eggNOG" id="ENOG502QWAQ">
    <property type="taxonomic scope" value="Eukaryota"/>
</dbReference>
<feature type="region of interest" description="Disordered" evidence="1">
    <location>
        <begin position="165"/>
        <end position="430"/>
    </location>
</feature>
<evidence type="ECO:0000256" key="1">
    <source>
        <dbReference type="SAM" id="MobiDB-lite"/>
    </source>
</evidence>
<feature type="region of interest" description="Disordered" evidence="1">
    <location>
        <begin position="621"/>
        <end position="652"/>
    </location>
</feature>
<feature type="compositionally biased region" description="Basic and acidic residues" evidence="1">
    <location>
        <begin position="419"/>
        <end position="430"/>
    </location>
</feature>
<dbReference type="InterPro" id="IPR040006">
    <property type="entry name" value="TNKS1BP1-like"/>
</dbReference>
<evidence type="ECO:0000313" key="3">
    <source>
        <dbReference type="Proteomes" id="UP000010552"/>
    </source>
</evidence>
<feature type="region of interest" description="Disordered" evidence="1">
    <location>
        <begin position="933"/>
        <end position="1066"/>
    </location>
</feature>
<feature type="compositionally biased region" description="Basic and acidic residues" evidence="1">
    <location>
        <begin position="1130"/>
        <end position="1146"/>
    </location>
</feature>
<dbReference type="FunCoup" id="L5L6E4">
    <property type="interactions" value="153"/>
</dbReference>
<feature type="compositionally biased region" description="Polar residues" evidence="1">
    <location>
        <begin position="1041"/>
        <end position="1054"/>
    </location>
</feature>
<feature type="region of interest" description="Disordered" evidence="1">
    <location>
        <begin position="871"/>
        <end position="910"/>
    </location>
</feature>